<comment type="caution">
    <text evidence="1">The sequence shown here is derived from an EMBL/GenBank/DDBJ whole genome shotgun (WGS) entry which is preliminary data.</text>
</comment>
<dbReference type="EMBL" id="MU251488">
    <property type="protein sequence ID" value="KAG9233733.1"/>
    <property type="molecule type" value="Genomic_DNA"/>
</dbReference>
<dbReference type="InterPro" id="IPR022025">
    <property type="entry name" value="Amidoligase_2"/>
</dbReference>
<name>A0A9P7YIQ2_9HELO</name>
<dbReference type="Pfam" id="PF12224">
    <property type="entry name" value="Amidoligase_2"/>
    <property type="match status" value="1"/>
</dbReference>
<dbReference type="Proteomes" id="UP000824998">
    <property type="component" value="Unassembled WGS sequence"/>
</dbReference>
<sequence>WTVKDDYSISTPYNRDYVYIPVEITSPPFPFTQSSLNELRQVVSALTSTVRVFTNSTYGFHVHVGDGYDTFPFTTVQQLMAILWSFEPQIQSLHPWTRWNSTYCSSLRYPINTWTGATDRGTNSVGDTYVSKYLDPIYKLVHLDHLKGVFSRRNAYNFRQHEATLDVDCIINWVIVCVRLLETARA</sequence>
<evidence type="ECO:0000313" key="2">
    <source>
        <dbReference type="Proteomes" id="UP000824998"/>
    </source>
</evidence>
<protein>
    <submittedName>
        <fullName evidence="1">Amidoligase</fullName>
    </submittedName>
</protein>
<reference evidence="1" key="1">
    <citation type="journal article" date="2021" name="IMA Fungus">
        <title>Genomic characterization of three marine fungi, including Emericellopsis atlantica sp. nov. with signatures of a generalist lifestyle and marine biomass degradation.</title>
        <authorList>
            <person name="Hagestad O.C."/>
            <person name="Hou L."/>
            <person name="Andersen J.H."/>
            <person name="Hansen E.H."/>
            <person name="Altermark B."/>
            <person name="Li C."/>
            <person name="Kuhnert E."/>
            <person name="Cox R.J."/>
            <person name="Crous P.W."/>
            <person name="Spatafora J.W."/>
            <person name="Lail K."/>
            <person name="Amirebrahimi M."/>
            <person name="Lipzen A."/>
            <person name="Pangilinan J."/>
            <person name="Andreopoulos W."/>
            <person name="Hayes R.D."/>
            <person name="Ng V."/>
            <person name="Grigoriev I.V."/>
            <person name="Jackson S.A."/>
            <person name="Sutton T.D.S."/>
            <person name="Dobson A.D.W."/>
            <person name="Rama T."/>
        </authorList>
    </citation>
    <scope>NUCLEOTIDE SEQUENCE</scope>
    <source>
        <strain evidence="1">TRa018bII</strain>
    </source>
</reference>
<dbReference type="OrthoDB" id="412402at2759"/>
<keyword evidence="2" id="KW-1185">Reference proteome</keyword>
<dbReference type="PANTHER" id="PTHR36847">
    <property type="entry name" value="AMIDOLIGASE ENZYME"/>
    <property type="match status" value="1"/>
</dbReference>
<dbReference type="AlphaFoldDB" id="A0A9P7YIQ2"/>
<evidence type="ECO:0000313" key="1">
    <source>
        <dbReference type="EMBL" id="KAG9233733.1"/>
    </source>
</evidence>
<feature type="non-terminal residue" evidence="1">
    <location>
        <position position="1"/>
    </location>
</feature>
<feature type="non-terminal residue" evidence="1">
    <location>
        <position position="186"/>
    </location>
</feature>
<gene>
    <name evidence="1" type="ORF">BJ875DRAFT_360934</name>
</gene>
<dbReference type="PANTHER" id="PTHR36847:SF1">
    <property type="entry name" value="AMIDOLIGASE ENZYME"/>
    <property type="match status" value="1"/>
</dbReference>
<organism evidence="1 2">
    <name type="scientific">Amylocarpus encephaloides</name>
    <dbReference type="NCBI Taxonomy" id="45428"/>
    <lineage>
        <taxon>Eukaryota</taxon>
        <taxon>Fungi</taxon>
        <taxon>Dikarya</taxon>
        <taxon>Ascomycota</taxon>
        <taxon>Pezizomycotina</taxon>
        <taxon>Leotiomycetes</taxon>
        <taxon>Helotiales</taxon>
        <taxon>Helotiales incertae sedis</taxon>
        <taxon>Amylocarpus</taxon>
    </lineage>
</organism>
<accession>A0A9P7YIQ2</accession>
<proteinExistence type="predicted"/>